<feature type="compositionally biased region" description="Basic and acidic residues" evidence="1">
    <location>
        <begin position="48"/>
        <end position="58"/>
    </location>
</feature>
<reference evidence="2" key="1">
    <citation type="submission" date="2022-08" db="UniProtKB">
        <authorList>
            <consortium name="EnsemblMetazoa"/>
        </authorList>
    </citation>
    <scope>IDENTIFICATION</scope>
    <source>
        <strain evidence="2">05x7-T-G4-1.051#20</strain>
    </source>
</reference>
<dbReference type="OrthoDB" id="6122844at2759"/>
<evidence type="ECO:0000313" key="3">
    <source>
        <dbReference type="Proteomes" id="UP000005408"/>
    </source>
</evidence>
<evidence type="ECO:0000256" key="1">
    <source>
        <dbReference type="SAM" id="MobiDB-lite"/>
    </source>
</evidence>
<accession>A0A8W8MW78</accession>
<name>A0A8W8MW78_MAGGI</name>
<sequence length="182" mass="20875">MELVLRLLCCYLCAASVTSFLWSPWAVIVFDDVSNDEPENFYTPFMNDRPRGTVDSRMRRPPPTFTQRRTPQRRILPNSQYPQRREIVSPSNTMKYISPYVSSPYCPTGQQYVYTPPAVDGDAVSSICPMNNPPHPLCRCRTGCRHKNFFIPYGTSVMVDKCGNRCYCNNLKGEVECEFDSC</sequence>
<dbReference type="OMA" id="NDEPENF"/>
<proteinExistence type="predicted"/>
<dbReference type="EnsemblMetazoa" id="G3623.1">
    <property type="protein sequence ID" value="G3623.1:cds"/>
    <property type="gene ID" value="G3623"/>
</dbReference>
<feature type="region of interest" description="Disordered" evidence="1">
    <location>
        <begin position="41"/>
        <end position="69"/>
    </location>
</feature>
<keyword evidence="3" id="KW-1185">Reference proteome</keyword>
<dbReference type="AlphaFoldDB" id="A0A8W8MW78"/>
<evidence type="ECO:0000313" key="2">
    <source>
        <dbReference type="EnsemblMetazoa" id="G3623.1:cds"/>
    </source>
</evidence>
<organism evidence="2 3">
    <name type="scientific">Magallana gigas</name>
    <name type="common">Pacific oyster</name>
    <name type="synonym">Crassostrea gigas</name>
    <dbReference type="NCBI Taxonomy" id="29159"/>
    <lineage>
        <taxon>Eukaryota</taxon>
        <taxon>Metazoa</taxon>
        <taxon>Spiralia</taxon>
        <taxon>Lophotrochozoa</taxon>
        <taxon>Mollusca</taxon>
        <taxon>Bivalvia</taxon>
        <taxon>Autobranchia</taxon>
        <taxon>Pteriomorphia</taxon>
        <taxon>Ostreida</taxon>
        <taxon>Ostreoidea</taxon>
        <taxon>Ostreidae</taxon>
        <taxon>Magallana</taxon>
    </lineage>
</organism>
<protein>
    <submittedName>
        <fullName evidence="2">Uncharacterized protein</fullName>
    </submittedName>
</protein>
<dbReference type="Proteomes" id="UP000005408">
    <property type="component" value="Unassembled WGS sequence"/>
</dbReference>